<feature type="compositionally biased region" description="Low complexity" evidence="2">
    <location>
        <begin position="72"/>
        <end position="91"/>
    </location>
</feature>
<keyword evidence="3" id="KW-0812">Transmembrane</keyword>
<reference evidence="4 5" key="1">
    <citation type="submission" date="2024-03" db="EMBL/GenBank/DDBJ databases">
        <title>Community enrichment and isolation of bacterial strains for fucoidan degradation.</title>
        <authorList>
            <person name="Sichert A."/>
        </authorList>
    </citation>
    <scope>NUCLEOTIDE SEQUENCE [LARGE SCALE GENOMIC DNA]</scope>
    <source>
        <strain evidence="4 5">AS62</strain>
    </source>
</reference>
<feature type="compositionally biased region" description="Low complexity" evidence="2">
    <location>
        <begin position="33"/>
        <end position="43"/>
    </location>
</feature>
<dbReference type="EMBL" id="JBBMQO010000005">
    <property type="protein sequence ID" value="MEM5502084.1"/>
    <property type="molecule type" value="Genomic_DNA"/>
</dbReference>
<evidence type="ECO:0000256" key="1">
    <source>
        <dbReference type="SAM" id="Coils"/>
    </source>
</evidence>
<feature type="region of interest" description="Disordered" evidence="2">
    <location>
        <begin position="1"/>
        <end position="94"/>
    </location>
</feature>
<feature type="coiled-coil region" evidence="1">
    <location>
        <begin position="220"/>
        <end position="247"/>
    </location>
</feature>
<protein>
    <recommendedName>
        <fullName evidence="6">Phage tail protein</fullName>
    </recommendedName>
</protein>
<evidence type="ECO:0008006" key="6">
    <source>
        <dbReference type="Google" id="ProtNLM"/>
    </source>
</evidence>
<dbReference type="Proteomes" id="UP001477870">
    <property type="component" value="Unassembled WGS sequence"/>
</dbReference>
<organism evidence="4 5">
    <name type="scientific">Ahrensia kielensis</name>
    <dbReference type="NCBI Taxonomy" id="76980"/>
    <lineage>
        <taxon>Bacteria</taxon>
        <taxon>Pseudomonadati</taxon>
        <taxon>Pseudomonadota</taxon>
        <taxon>Alphaproteobacteria</taxon>
        <taxon>Hyphomicrobiales</taxon>
        <taxon>Ahrensiaceae</taxon>
        <taxon>Ahrensia</taxon>
    </lineage>
</organism>
<evidence type="ECO:0000313" key="5">
    <source>
        <dbReference type="Proteomes" id="UP001477870"/>
    </source>
</evidence>
<evidence type="ECO:0000256" key="3">
    <source>
        <dbReference type="SAM" id="Phobius"/>
    </source>
</evidence>
<keyword evidence="3" id="KW-1133">Transmembrane helix</keyword>
<gene>
    <name evidence="4" type="ORF">WNY59_10830</name>
</gene>
<evidence type="ECO:0000313" key="4">
    <source>
        <dbReference type="EMBL" id="MEM5502084.1"/>
    </source>
</evidence>
<accession>A0ABU9T7I3</accession>
<keyword evidence="3" id="KW-0472">Membrane</keyword>
<evidence type="ECO:0000256" key="2">
    <source>
        <dbReference type="SAM" id="MobiDB-lite"/>
    </source>
</evidence>
<keyword evidence="1" id="KW-0175">Coiled coil</keyword>
<dbReference type="RefSeq" id="WP_342848448.1">
    <property type="nucleotide sequence ID" value="NZ_JBBMQO010000005.1"/>
</dbReference>
<feature type="transmembrane region" description="Helical" evidence="3">
    <location>
        <begin position="98"/>
        <end position="119"/>
    </location>
</feature>
<feature type="compositionally biased region" description="Low complexity" evidence="2">
    <location>
        <begin position="1"/>
        <end position="14"/>
    </location>
</feature>
<name>A0ABU9T7I3_9HYPH</name>
<sequence length="449" mass="46043">MARSNNTRRTPNTRKPVTIDLEAKPIETDDVPVDTTPTDSVDVPADENQTPEPVAFDALDDKKSEEPDADDSASNPQEEAAPSAAPSAKKSGNGGSGAVMGGLIGGLIALIGLGGLQWANVLPSFGSAQTQAADTSLLETDIATLKSQLAKLEETSSGNNDAAAMSSDVEAQLSAASIAFEKATTRIQVIEQSVADLGEKVGALESNVSSSGTGEAGSVSVAVSEQLSALTEQLSGLEENIAQQGTKLSAAETALTEQINALESRVVKVEDITADGNTNAGVATAIASAGLKSAIDRGGSFMAELEAFATVSQKAEIIDGLRNYAAAGVPTINQLSDEFSSVANKIVATGQGLDENASVTERLMQSARSLVQVRPVGEVEGETPGAIAARIETRLKSSDLAGALAQWETLPEAAKNVSAAFAEKMRARQSVDELVAQALTSAMATTSAN</sequence>
<keyword evidence="5" id="KW-1185">Reference proteome</keyword>
<dbReference type="Gene3D" id="1.20.5.340">
    <property type="match status" value="1"/>
</dbReference>
<comment type="caution">
    <text evidence="4">The sequence shown here is derived from an EMBL/GenBank/DDBJ whole genome shotgun (WGS) entry which is preliminary data.</text>
</comment>
<proteinExistence type="predicted"/>